<keyword evidence="1" id="KW-0812">Transmembrane</keyword>
<evidence type="ECO:0000256" key="1">
    <source>
        <dbReference type="SAM" id="Phobius"/>
    </source>
</evidence>
<feature type="transmembrane region" description="Helical" evidence="1">
    <location>
        <begin position="7"/>
        <end position="29"/>
    </location>
</feature>
<dbReference type="AlphaFoldDB" id="A0A1D2AA09"/>
<organism evidence="2">
    <name type="scientific">Auxenochlorella protothecoides</name>
    <name type="common">Green microalga</name>
    <name type="synonym">Chlorella protothecoides</name>
    <dbReference type="NCBI Taxonomy" id="3075"/>
    <lineage>
        <taxon>Eukaryota</taxon>
        <taxon>Viridiplantae</taxon>
        <taxon>Chlorophyta</taxon>
        <taxon>core chlorophytes</taxon>
        <taxon>Trebouxiophyceae</taxon>
        <taxon>Chlorellales</taxon>
        <taxon>Chlorellaceae</taxon>
        <taxon>Auxenochlorella</taxon>
    </lineage>
</organism>
<name>A0A1D2AA09_AUXPR</name>
<feature type="transmembrane region" description="Helical" evidence="1">
    <location>
        <begin position="93"/>
        <end position="114"/>
    </location>
</feature>
<gene>
    <name evidence="2" type="ORF">g.1424</name>
</gene>
<accession>A0A1D2AA09</accession>
<evidence type="ECO:0000313" key="2">
    <source>
        <dbReference type="EMBL" id="JAT75783.1"/>
    </source>
</evidence>
<feature type="transmembrane region" description="Helical" evidence="1">
    <location>
        <begin position="134"/>
        <end position="152"/>
    </location>
</feature>
<keyword evidence="1" id="KW-1133">Transmembrane helix</keyword>
<keyword evidence="1" id="KW-0472">Membrane</keyword>
<feature type="transmembrane region" description="Helical" evidence="1">
    <location>
        <begin position="62"/>
        <end position="81"/>
    </location>
</feature>
<reference evidence="2" key="1">
    <citation type="submission" date="2015-08" db="EMBL/GenBank/DDBJ databases">
        <authorList>
            <person name="Babu N.S."/>
            <person name="Beckwith C.J."/>
            <person name="Beseler K.G."/>
            <person name="Brison A."/>
            <person name="Carone J.V."/>
            <person name="Caskin T.P."/>
            <person name="Diamond M."/>
            <person name="Durham M.E."/>
            <person name="Foxe J.M."/>
            <person name="Go M."/>
            <person name="Henderson B.A."/>
            <person name="Jones I.B."/>
            <person name="McGettigan J.A."/>
            <person name="Micheletti S.J."/>
            <person name="Nasrallah M.E."/>
            <person name="Ortiz D."/>
            <person name="Piller C.R."/>
            <person name="Privatt S.R."/>
            <person name="Schneider S.L."/>
            <person name="Sharp S."/>
            <person name="Smith T.C."/>
            <person name="Stanton J.D."/>
            <person name="Ullery H.E."/>
            <person name="Wilson R.J."/>
            <person name="Serrano M.G."/>
            <person name="Buck G."/>
            <person name="Lee V."/>
            <person name="Wang Y."/>
            <person name="Carvalho R."/>
            <person name="Voegtly L."/>
            <person name="Shi R."/>
            <person name="Duckworth R."/>
            <person name="Johnson A."/>
            <person name="Loviza R."/>
            <person name="Walstead R."/>
            <person name="Shah Z."/>
            <person name="Kiflezghi M."/>
            <person name="Wade K."/>
            <person name="Ball S.L."/>
            <person name="Bradley K.W."/>
            <person name="Asai D.J."/>
            <person name="Bowman C.A."/>
            <person name="Russell D.A."/>
            <person name="Pope W.H."/>
            <person name="Jacobs-Sera D."/>
            <person name="Hendrix R.W."/>
            <person name="Hatfull G.F."/>
        </authorList>
    </citation>
    <scope>NUCLEOTIDE SEQUENCE</scope>
</reference>
<protein>
    <recommendedName>
        <fullName evidence="3">MARVEL domain-containing protein</fullName>
    </recommendedName>
</protein>
<sequence length="158" mass="16797">MGVGCTIVHHVAAFVQIALAVAIAVIVGIKLFRVDVSGDGEDPTITSTCLLGEDYNNESLCVYVFAVVGVSVLVSFVISLVQCCTCHLCGLGAILDTIFAAAGTAWWIIASSIVTKNSNDSDLPEDGWRRTTVALMWTEVGVFAVLFISSVIRPCLRD</sequence>
<evidence type="ECO:0008006" key="3">
    <source>
        <dbReference type="Google" id="ProtNLM"/>
    </source>
</evidence>
<dbReference type="EMBL" id="GDKF01002839">
    <property type="protein sequence ID" value="JAT75783.1"/>
    <property type="molecule type" value="Transcribed_RNA"/>
</dbReference>
<proteinExistence type="predicted"/>